<evidence type="ECO:0000256" key="2">
    <source>
        <dbReference type="ARBA" id="ARBA00022723"/>
    </source>
</evidence>
<dbReference type="SUPFAM" id="SSF57667">
    <property type="entry name" value="beta-beta-alpha zinc fingers"/>
    <property type="match status" value="1"/>
</dbReference>
<dbReference type="Pfam" id="PF02892">
    <property type="entry name" value="zf-BED"/>
    <property type="match status" value="1"/>
</dbReference>
<dbReference type="InterPro" id="IPR036236">
    <property type="entry name" value="Znf_C2H2_sf"/>
</dbReference>
<sequence>MSENNLYKNVKTNFDVIDLMTSRCKICFKNVKTSGNTTNLKKHLERNHLGLNIFSSIPTTSTLVPIDRVFIPDSIKNMETHKELEEQLEDDPSIFSGSKTTLEFGCAVSSTPTTSVTPNKKIQIQMPINETFRSIESFSEGGTKYSKLSNALVFMIAKDGLPLNISEKEGFQAYSKVATPLFKLPSRRSITRMIDDKRLD</sequence>
<proteinExistence type="predicted"/>
<evidence type="ECO:0000256" key="7">
    <source>
        <dbReference type="ARBA" id="ARBA00023242"/>
    </source>
</evidence>
<evidence type="ECO:0000259" key="8">
    <source>
        <dbReference type="Pfam" id="PF02892"/>
    </source>
</evidence>
<keyword evidence="4" id="KW-0862">Zinc</keyword>
<evidence type="ECO:0000256" key="1">
    <source>
        <dbReference type="ARBA" id="ARBA00004123"/>
    </source>
</evidence>
<name>A0A8B8GTH1_9HEMI</name>
<keyword evidence="5" id="KW-0805">Transcription regulation</keyword>
<organism evidence="9 10">
    <name type="scientific">Sipha flava</name>
    <name type="common">yellow sugarcane aphid</name>
    <dbReference type="NCBI Taxonomy" id="143950"/>
    <lineage>
        <taxon>Eukaryota</taxon>
        <taxon>Metazoa</taxon>
        <taxon>Ecdysozoa</taxon>
        <taxon>Arthropoda</taxon>
        <taxon>Hexapoda</taxon>
        <taxon>Insecta</taxon>
        <taxon>Pterygota</taxon>
        <taxon>Neoptera</taxon>
        <taxon>Paraneoptera</taxon>
        <taxon>Hemiptera</taxon>
        <taxon>Sternorrhyncha</taxon>
        <taxon>Aphidomorpha</taxon>
        <taxon>Aphidoidea</taxon>
        <taxon>Aphididae</taxon>
        <taxon>Sipha</taxon>
    </lineage>
</organism>
<dbReference type="Proteomes" id="UP000694846">
    <property type="component" value="Unplaced"/>
</dbReference>
<keyword evidence="6" id="KW-0804">Transcription</keyword>
<protein>
    <submittedName>
        <fullName evidence="10">Uncharacterized protein LOC112694621</fullName>
    </submittedName>
</protein>
<dbReference type="GeneID" id="112694621"/>
<comment type="subcellular location">
    <subcellularLocation>
        <location evidence="1">Nucleus</location>
    </subcellularLocation>
</comment>
<dbReference type="InterPro" id="IPR003656">
    <property type="entry name" value="Znf_BED"/>
</dbReference>
<dbReference type="InterPro" id="IPR052035">
    <property type="entry name" value="ZnF_BED_domain_contain"/>
</dbReference>
<dbReference type="SUPFAM" id="SSF140996">
    <property type="entry name" value="Hermes dimerisation domain"/>
    <property type="match status" value="1"/>
</dbReference>
<dbReference type="PANTHER" id="PTHR46481">
    <property type="entry name" value="ZINC FINGER BED DOMAIN-CONTAINING PROTEIN 4"/>
    <property type="match status" value="1"/>
</dbReference>
<gene>
    <name evidence="10" type="primary">LOC112694621</name>
</gene>
<keyword evidence="3" id="KW-0863">Zinc-finger</keyword>
<accession>A0A8B8GTH1</accession>
<keyword evidence="7" id="KW-0539">Nucleus</keyword>
<dbReference type="RefSeq" id="XP_025425941.1">
    <property type="nucleotide sequence ID" value="XM_025570156.1"/>
</dbReference>
<dbReference type="PANTHER" id="PTHR46481:SF10">
    <property type="entry name" value="ZINC FINGER BED DOMAIN-CONTAINING PROTEIN 39"/>
    <property type="match status" value="1"/>
</dbReference>
<dbReference type="GO" id="GO:0005634">
    <property type="term" value="C:nucleus"/>
    <property type="evidence" value="ECO:0007669"/>
    <property type="project" value="UniProtKB-SubCell"/>
</dbReference>
<feature type="domain" description="BED-type" evidence="8">
    <location>
        <begin position="23"/>
        <end position="48"/>
    </location>
</feature>
<evidence type="ECO:0000256" key="6">
    <source>
        <dbReference type="ARBA" id="ARBA00023163"/>
    </source>
</evidence>
<evidence type="ECO:0000313" key="9">
    <source>
        <dbReference type="Proteomes" id="UP000694846"/>
    </source>
</evidence>
<evidence type="ECO:0000256" key="4">
    <source>
        <dbReference type="ARBA" id="ARBA00022833"/>
    </source>
</evidence>
<evidence type="ECO:0000256" key="5">
    <source>
        <dbReference type="ARBA" id="ARBA00023015"/>
    </source>
</evidence>
<evidence type="ECO:0000313" key="10">
    <source>
        <dbReference type="RefSeq" id="XP_025425941.1"/>
    </source>
</evidence>
<dbReference type="OrthoDB" id="10043784at2759"/>
<dbReference type="AlphaFoldDB" id="A0A8B8GTH1"/>
<keyword evidence="9" id="KW-1185">Reference proteome</keyword>
<evidence type="ECO:0000256" key="3">
    <source>
        <dbReference type="ARBA" id="ARBA00022771"/>
    </source>
</evidence>
<keyword evidence="2" id="KW-0479">Metal-binding</keyword>
<dbReference type="GO" id="GO:0009791">
    <property type="term" value="P:post-embryonic development"/>
    <property type="evidence" value="ECO:0007669"/>
    <property type="project" value="UniProtKB-ARBA"/>
</dbReference>
<dbReference type="GO" id="GO:0003677">
    <property type="term" value="F:DNA binding"/>
    <property type="evidence" value="ECO:0007669"/>
    <property type="project" value="InterPro"/>
</dbReference>
<dbReference type="GO" id="GO:0008270">
    <property type="term" value="F:zinc ion binding"/>
    <property type="evidence" value="ECO:0007669"/>
    <property type="project" value="UniProtKB-KW"/>
</dbReference>
<reference evidence="10" key="1">
    <citation type="submission" date="2025-08" db="UniProtKB">
        <authorList>
            <consortium name="RefSeq"/>
        </authorList>
    </citation>
    <scope>IDENTIFICATION</scope>
    <source>
        <tissue evidence="10">Whole body</tissue>
    </source>
</reference>